<dbReference type="PANTHER" id="PTHR10072:SF41">
    <property type="entry name" value="IRON-SULFUR CLUSTER ASSEMBLY 1 HOMOLOG, MITOCHONDRIAL"/>
    <property type="match status" value="1"/>
</dbReference>
<dbReference type="InterPro" id="IPR050322">
    <property type="entry name" value="Fe-S_cluster_asmbl/transfer"/>
</dbReference>
<dbReference type="AlphaFoldDB" id="A0A7X5J8I5"/>
<organism evidence="3 4">
    <name type="scientific">Pannonibacter tanglangensis</name>
    <dbReference type="NCBI Taxonomy" id="2750084"/>
    <lineage>
        <taxon>Bacteria</taxon>
        <taxon>Pseudomonadati</taxon>
        <taxon>Pseudomonadota</taxon>
        <taxon>Alphaproteobacteria</taxon>
        <taxon>Hyphomicrobiales</taxon>
        <taxon>Stappiaceae</taxon>
        <taxon>Pannonibacter</taxon>
    </lineage>
</organism>
<evidence type="ECO:0000259" key="2">
    <source>
        <dbReference type="Pfam" id="PF01521"/>
    </source>
</evidence>
<proteinExistence type="inferred from homology"/>
<dbReference type="Gene3D" id="2.60.300.12">
    <property type="entry name" value="HesB-like domain"/>
    <property type="match status" value="1"/>
</dbReference>
<dbReference type="Proteomes" id="UP000586722">
    <property type="component" value="Unassembled WGS sequence"/>
</dbReference>
<keyword evidence="4" id="KW-1185">Reference proteome</keyword>
<dbReference type="GO" id="GO:0005829">
    <property type="term" value="C:cytosol"/>
    <property type="evidence" value="ECO:0007669"/>
    <property type="project" value="TreeGrafter"/>
</dbReference>
<dbReference type="NCBIfam" id="TIGR00049">
    <property type="entry name" value="iron-sulfur cluster assembly accessory protein"/>
    <property type="match status" value="1"/>
</dbReference>
<dbReference type="InterPro" id="IPR035903">
    <property type="entry name" value="HesB-like_dom_sf"/>
</dbReference>
<dbReference type="RefSeq" id="WP_161708162.1">
    <property type="nucleotide sequence ID" value="NZ_JAABLQ010000001.1"/>
</dbReference>
<gene>
    <name evidence="3" type="ORF">GWI72_06450</name>
</gene>
<accession>A0A7X5J8I5</accession>
<dbReference type="EMBL" id="JAABLQ010000001">
    <property type="protein sequence ID" value="NBN77907.1"/>
    <property type="molecule type" value="Genomic_DNA"/>
</dbReference>
<dbReference type="Pfam" id="PF01521">
    <property type="entry name" value="Fe-S_biosyn"/>
    <property type="match status" value="1"/>
</dbReference>
<comment type="similarity">
    <text evidence="1">Belongs to the HesB/IscA family.</text>
</comment>
<reference evidence="4" key="1">
    <citation type="submission" date="2020-01" db="EMBL/GenBank/DDBJ databases">
        <authorList>
            <person name="Fang Y."/>
            <person name="Sun R."/>
            <person name="Nie L."/>
            <person name="He J."/>
            <person name="Hao L."/>
            <person name="Wang L."/>
            <person name="Su S."/>
            <person name="Lv E."/>
            <person name="Zhang Z."/>
            <person name="Xie R."/>
            <person name="Liu H."/>
        </authorList>
    </citation>
    <scope>NUCLEOTIDE SEQUENCE [LARGE SCALE GENOMIC DNA]</scope>
    <source>
        <strain evidence="4">XCT-53</strain>
    </source>
</reference>
<evidence type="ECO:0000313" key="4">
    <source>
        <dbReference type="Proteomes" id="UP000586722"/>
    </source>
</evidence>
<comment type="caution">
    <text evidence="3">The sequence shown here is derived from an EMBL/GenBank/DDBJ whole genome shotgun (WGS) entry which is preliminary data.</text>
</comment>
<evidence type="ECO:0000313" key="3">
    <source>
        <dbReference type="EMBL" id="NBN77907.1"/>
    </source>
</evidence>
<dbReference type="GO" id="GO:0016226">
    <property type="term" value="P:iron-sulfur cluster assembly"/>
    <property type="evidence" value="ECO:0007669"/>
    <property type="project" value="InterPro"/>
</dbReference>
<feature type="domain" description="Core" evidence="2">
    <location>
        <begin position="10"/>
        <end position="111"/>
    </location>
</feature>
<dbReference type="SUPFAM" id="SSF89360">
    <property type="entry name" value="HesB-like domain"/>
    <property type="match status" value="1"/>
</dbReference>
<dbReference type="PANTHER" id="PTHR10072">
    <property type="entry name" value="IRON-SULFUR CLUSTER ASSEMBLY PROTEIN"/>
    <property type="match status" value="1"/>
</dbReference>
<dbReference type="InterPro" id="IPR000361">
    <property type="entry name" value="ATAP_core_dom"/>
</dbReference>
<dbReference type="InterPro" id="IPR016092">
    <property type="entry name" value="ATAP"/>
</dbReference>
<dbReference type="GO" id="GO:0051537">
    <property type="term" value="F:2 iron, 2 sulfur cluster binding"/>
    <property type="evidence" value="ECO:0007669"/>
    <property type="project" value="TreeGrafter"/>
</dbReference>
<protein>
    <submittedName>
        <fullName evidence="3">Iron-sulfur cluster assembly accessory protein</fullName>
    </submittedName>
</protein>
<evidence type="ECO:0000256" key="1">
    <source>
        <dbReference type="ARBA" id="ARBA00006718"/>
    </source>
</evidence>
<sequence length="126" mass="13321">MASARKFQIMKVTPAAAGRVRELMEGGDAPRLGLRVGVKKGGCAGMEYTMTMVDAADPRDDVIEADGARVFIDPSAVLFLIGSEMDFEVTKFRAGFVFRNPNEVSSCGCGESVSLKAADPTALALS</sequence>
<name>A0A7X5J8I5_9HYPH</name>